<dbReference type="KEGG" id="hyg:AUC43_15850"/>
<dbReference type="InterPro" id="IPR029062">
    <property type="entry name" value="Class_I_gatase-like"/>
</dbReference>
<dbReference type="GO" id="GO:0005829">
    <property type="term" value="C:cytosol"/>
    <property type="evidence" value="ECO:0007669"/>
    <property type="project" value="TreeGrafter"/>
</dbReference>
<organism evidence="3 4">
    <name type="scientific">Hymenobacter sedentarius</name>
    <dbReference type="NCBI Taxonomy" id="1411621"/>
    <lineage>
        <taxon>Bacteria</taxon>
        <taxon>Pseudomonadati</taxon>
        <taxon>Bacteroidota</taxon>
        <taxon>Cytophagia</taxon>
        <taxon>Cytophagales</taxon>
        <taxon>Hymenobacteraceae</taxon>
        <taxon>Hymenobacter</taxon>
    </lineage>
</organism>
<dbReference type="PRINTS" id="PR00097">
    <property type="entry name" value="ANTSNTHASEII"/>
</dbReference>
<evidence type="ECO:0000313" key="3">
    <source>
        <dbReference type="EMBL" id="ALW86429.1"/>
    </source>
</evidence>
<dbReference type="Proteomes" id="UP000059542">
    <property type="component" value="Chromosome"/>
</dbReference>
<dbReference type="InterPro" id="IPR006221">
    <property type="entry name" value="TrpG/PapA_dom"/>
</dbReference>
<dbReference type="PRINTS" id="PR00096">
    <property type="entry name" value="GATASE"/>
</dbReference>
<dbReference type="STRING" id="1411621.AUC43_15850"/>
<dbReference type="PANTHER" id="PTHR43418">
    <property type="entry name" value="MULTIFUNCTIONAL TRYPTOPHAN BIOSYNTHESIS PROTEIN-RELATED"/>
    <property type="match status" value="1"/>
</dbReference>
<protein>
    <submittedName>
        <fullName evidence="3">Anthranilate synthase subunit II</fullName>
    </submittedName>
</protein>
<proteinExistence type="predicted"/>
<name>A0A0U4B077_9BACT</name>
<dbReference type="NCBIfam" id="TIGR00566">
    <property type="entry name" value="trpG_papA"/>
    <property type="match status" value="1"/>
</dbReference>
<dbReference type="OrthoDB" id="9786812at2"/>
<dbReference type="SUPFAM" id="SSF52317">
    <property type="entry name" value="Class I glutamine amidotransferase-like"/>
    <property type="match status" value="1"/>
</dbReference>
<feature type="domain" description="Glutamine amidotransferase" evidence="2">
    <location>
        <begin position="4"/>
        <end position="187"/>
    </location>
</feature>
<dbReference type="InterPro" id="IPR050472">
    <property type="entry name" value="Anth_synth/Amidotransfase"/>
</dbReference>
<dbReference type="FunFam" id="3.40.50.880:FF:000003">
    <property type="entry name" value="Anthranilate synthase component II"/>
    <property type="match status" value="1"/>
</dbReference>
<dbReference type="GO" id="GO:0000162">
    <property type="term" value="P:L-tryptophan biosynthetic process"/>
    <property type="evidence" value="ECO:0007669"/>
    <property type="project" value="TreeGrafter"/>
</dbReference>
<dbReference type="InterPro" id="IPR017926">
    <property type="entry name" value="GATASE"/>
</dbReference>
<sequence>MKILVLDNYDSFTYNLVHLLRELGHGANLTVTRNDQLPLEAVEAYDAIMLSPGPGIPAEAGLMPQIIKTYAPTKRILGVCLGHQGLAESFGATLYNMPAVLHGVANEAEVTAPDERLFAGLPPRFQVGRYHSWAVRPETMPAELETTARDANGEVLAFRHRQYDVRGVQFHPESILTEHGAKMLENWLS</sequence>
<dbReference type="Pfam" id="PF00117">
    <property type="entry name" value="GATase"/>
    <property type="match status" value="1"/>
</dbReference>
<reference evidence="3 4" key="1">
    <citation type="submission" date="2015-12" db="EMBL/GenBank/DDBJ databases">
        <authorList>
            <person name="Shamseldin A."/>
            <person name="Moawad H."/>
            <person name="Abd El-Rahim W.M."/>
            <person name="Sadowsky M.J."/>
        </authorList>
    </citation>
    <scope>NUCLEOTIDE SEQUENCE [LARGE SCALE GENOMIC DNA]</scope>
    <source>
        <strain evidence="3 4">DG5B</strain>
    </source>
</reference>
<evidence type="ECO:0000259" key="2">
    <source>
        <dbReference type="Pfam" id="PF00117"/>
    </source>
</evidence>
<keyword evidence="4" id="KW-1185">Reference proteome</keyword>
<dbReference type="PROSITE" id="PS51273">
    <property type="entry name" value="GATASE_TYPE_1"/>
    <property type="match status" value="1"/>
</dbReference>
<dbReference type="RefSeq" id="WP_068195815.1">
    <property type="nucleotide sequence ID" value="NZ_CP013909.1"/>
</dbReference>
<dbReference type="AlphaFoldDB" id="A0A0U4B077"/>
<dbReference type="Gene3D" id="3.40.50.880">
    <property type="match status" value="1"/>
</dbReference>
<accession>A0A0U4B077</accession>
<dbReference type="GO" id="GO:0004049">
    <property type="term" value="F:anthranilate synthase activity"/>
    <property type="evidence" value="ECO:0007669"/>
    <property type="project" value="TreeGrafter"/>
</dbReference>
<evidence type="ECO:0000313" key="4">
    <source>
        <dbReference type="Proteomes" id="UP000059542"/>
    </source>
</evidence>
<evidence type="ECO:0000256" key="1">
    <source>
        <dbReference type="ARBA" id="ARBA00022962"/>
    </source>
</evidence>
<dbReference type="PRINTS" id="PR00099">
    <property type="entry name" value="CPSGATASE"/>
</dbReference>
<dbReference type="EMBL" id="CP013909">
    <property type="protein sequence ID" value="ALW86429.1"/>
    <property type="molecule type" value="Genomic_DNA"/>
</dbReference>
<gene>
    <name evidence="3" type="ORF">AUC43_15850</name>
</gene>
<keyword evidence="1" id="KW-0315">Glutamine amidotransferase</keyword>
<dbReference type="CDD" id="cd01743">
    <property type="entry name" value="GATase1_Anthranilate_Synthase"/>
    <property type="match status" value="1"/>
</dbReference>
<dbReference type="PANTHER" id="PTHR43418:SF4">
    <property type="entry name" value="MULTIFUNCTIONAL TRYPTOPHAN BIOSYNTHESIS PROTEIN"/>
    <property type="match status" value="1"/>
</dbReference>